<dbReference type="GeneID" id="89975796"/>
<dbReference type="GO" id="GO:0005634">
    <property type="term" value="C:nucleus"/>
    <property type="evidence" value="ECO:0007669"/>
    <property type="project" value="TreeGrafter"/>
</dbReference>
<accession>A0AAV9NKQ4</accession>
<feature type="compositionally biased region" description="Polar residues" evidence="9">
    <location>
        <begin position="18"/>
        <end position="27"/>
    </location>
</feature>
<proteinExistence type="inferred from homology"/>
<keyword evidence="8" id="KW-0067">ATP-binding</keyword>
<feature type="compositionally biased region" description="Polar residues" evidence="9">
    <location>
        <begin position="38"/>
        <end position="53"/>
    </location>
</feature>
<dbReference type="GO" id="GO:0051731">
    <property type="term" value="F:polynucleotide 5'-hydroxyl-kinase activity"/>
    <property type="evidence" value="ECO:0007669"/>
    <property type="project" value="InterPro"/>
</dbReference>
<evidence type="ECO:0000256" key="7">
    <source>
        <dbReference type="ARBA" id="ARBA00022777"/>
    </source>
</evidence>
<organism evidence="11 12">
    <name type="scientific">Exophiala bonariae</name>
    <dbReference type="NCBI Taxonomy" id="1690606"/>
    <lineage>
        <taxon>Eukaryota</taxon>
        <taxon>Fungi</taxon>
        <taxon>Dikarya</taxon>
        <taxon>Ascomycota</taxon>
        <taxon>Pezizomycotina</taxon>
        <taxon>Eurotiomycetes</taxon>
        <taxon>Chaetothyriomycetidae</taxon>
        <taxon>Chaetothyriales</taxon>
        <taxon>Herpotrichiellaceae</taxon>
        <taxon>Exophiala</taxon>
    </lineage>
</organism>
<dbReference type="AlphaFoldDB" id="A0AAV9NKQ4"/>
<gene>
    <name evidence="11" type="ORF">LTR84_007631</name>
</gene>
<evidence type="ECO:0000313" key="11">
    <source>
        <dbReference type="EMBL" id="KAK5061089.1"/>
    </source>
</evidence>
<feature type="domain" description="Clp1 P-loop" evidence="10">
    <location>
        <begin position="241"/>
        <end position="402"/>
    </location>
</feature>
<dbReference type="Proteomes" id="UP001358417">
    <property type="component" value="Unassembled WGS sequence"/>
</dbReference>
<evidence type="ECO:0000256" key="5">
    <source>
        <dbReference type="ARBA" id="ARBA00022679"/>
    </source>
</evidence>
<keyword evidence="7" id="KW-0418">Kinase</keyword>
<dbReference type="Pfam" id="PF16575">
    <property type="entry name" value="CLP1_P"/>
    <property type="match status" value="1"/>
</dbReference>
<dbReference type="InterPro" id="IPR045116">
    <property type="entry name" value="Clp1/Grc3"/>
</dbReference>
<feature type="region of interest" description="Disordered" evidence="9">
    <location>
        <begin position="1"/>
        <end position="60"/>
    </location>
</feature>
<protein>
    <recommendedName>
        <fullName evidence="4">Polynucleotide 5'-hydroxyl-kinase GRC3</fullName>
    </recommendedName>
    <alternativeName>
        <fullName evidence="3">Polynucleotide 5'-hydroxyl-kinase grc3</fullName>
    </alternativeName>
</protein>
<keyword evidence="12" id="KW-1185">Reference proteome</keyword>
<dbReference type="Gene3D" id="3.40.50.300">
    <property type="entry name" value="P-loop containing nucleotide triphosphate hydrolases"/>
    <property type="match status" value="1"/>
</dbReference>
<dbReference type="GO" id="GO:0000448">
    <property type="term" value="P:cleavage in ITS2 between 5.8S rRNA and LSU-rRNA of tricistronic rRNA transcript (SSU-rRNA, 5.8S rRNA, LSU-rRNA)"/>
    <property type="evidence" value="ECO:0007669"/>
    <property type="project" value="TreeGrafter"/>
</dbReference>
<dbReference type="InterPro" id="IPR032319">
    <property type="entry name" value="CLP1_P"/>
</dbReference>
<evidence type="ECO:0000256" key="1">
    <source>
        <dbReference type="ARBA" id="ARBA00003798"/>
    </source>
</evidence>
<dbReference type="EMBL" id="JAVRRD010000003">
    <property type="protein sequence ID" value="KAK5061089.1"/>
    <property type="molecule type" value="Genomic_DNA"/>
</dbReference>
<comment type="similarity">
    <text evidence="2">Belongs to the Clp1 family. NOL9/GRC3 subfamily.</text>
</comment>
<evidence type="ECO:0000259" key="10">
    <source>
        <dbReference type="Pfam" id="PF16575"/>
    </source>
</evidence>
<reference evidence="11 12" key="1">
    <citation type="submission" date="2023-08" db="EMBL/GenBank/DDBJ databases">
        <title>Black Yeasts Isolated from many extreme environments.</title>
        <authorList>
            <person name="Coleine C."/>
            <person name="Stajich J.E."/>
            <person name="Selbmann L."/>
        </authorList>
    </citation>
    <scope>NUCLEOTIDE SEQUENCE [LARGE SCALE GENOMIC DNA]</scope>
    <source>
        <strain evidence="11 12">CCFEE 5792</strain>
    </source>
</reference>
<evidence type="ECO:0000256" key="6">
    <source>
        <dbReference type="ARBA" id="ARBA00022741"/>
    </source>
</evidence>
<dbReference type="InterPro" id="IPR027417">
    <property type="entry name" value="P-loop_NTPase"/>
</dbReference>
<dbReference type="PANTHER" id="PTHR12755">
    <property type="entry name" value="CLEAVAGE/POLYADENYLATION FACTOR IA SUBUNIT CLP1P"/>
    <property type="match status" value="1"/>
</dbReference>
<keyword evidence="5" id="KW-0808">Transferase</keyword>
<dbReference type="RefSeq" id="XP_064710186.1">
    <property type="nucleotide sequence ID" value="XM_064851183.1"/>
</dbReference>
<dbReference type="GO" id="GO:0005524">
    <property type="term" value="F:ATP binding"/>
    <property type="evidence" value="ECO:0007669"/>
    <property type="project" value="UniProtKB-KW"/>
</dbReference>
<evidence type="ECO:0000256" key="8">
    <source>
        <dbReference type="ARBA" id="ARBA00022840"/>
    </source>
</evidence>
<comment type="caution">
    <text evidence="11">The sequence shown here is derived from an EMBL/GenBank/DDBJ whole genome shotgun (WGS) entry which is preliminary data.</text>
</comment>
<keyword evidence="6" id="KW-0547">Nucleotide-binding</keyword>
<evidence type="ECO:0000256" key="3">
    <source>
        <dbReference type="ARBA" id="ARBA00018706"/>
    </source>
</evidence>
<dbReference type="PANTHER" id="PTHR12755:SF3">
    <property type="entry name" value="POLYNUCLEOTIDE 5'-HYDROXYL-KINASE NOL9"/>
    <property type="match status" value="1"/>
</dbReference>
<sequence>MTSNGTRLSAVARRRLQQVRSGSSTPVGPSAAPELEKSQTQSPSRDLTSNSLQKTDDVKPTEEAISQNQFTPLVEASAVHFSSTREIEQVNKASIKIKLSRSQKCFVLGICDLWVKNGSILVYGTTIRASPAVYRIYAPSSHALPSIEACEKQTEFQLDSVGIGLGELPYVGTRNIWAPPGVEQSALTFYVLGHTFDHDAKAPKRFKELNIDPWKSFLGPLDRGGSNPASVPPRLLLCGRRSSGLSTFFRCYVNHVLETSAGGPGRSNRRPQQVTVLDLDSTMPEFSPPGTISLVHLRTPILGPALTHMLPTQGTSSRILKLHFVGDVEAANVSESQIECILDLLEVEKHARDNLGGAIMVILAPKWLNETDAVTAGKLWAKMAPTEVVCLDNNTTSPHLRPWRSLAEAADCSIRFLPVQTFDKLPLLREHDLQMQSYFHSKATRAGRMWWDDRPILADTGAQITLTYRGRHAQVKAIALVGGYVGLEDTYDALEGSVVAIVAVKARRSHQSDSEQNHVQDLESGSLDAEDRDILPGVARTEEGLPRLMTGEEGYGVPAKRSECMGFGLVTRIDIAQQQIRLQAGGTLQVIIQERMQGQQVVLVLQKATSDGRYKPDWARREIEKPGKEMLDSQGTIGAELR</sequence>
<name>A0AAV9NKQ4_9EURO</name>
<evidence type="ECO:0000256" key="4">
    <source>
        <dbReference type="ARBA" id="ARBA00019824"/>
    </source>
</evidence>
<evidence type="ECO:0000256" key="9">
    <source>
        <dbReference type="SAM" id="MobiDB-lite"/>
    </source>
</evidence>
<comment type="function">
    <text evidence="1">Polynucleotide 5'-kinase involved in rRNA processing.</text>
</comment>
<evidence type="ECO:0000256" key="2">
    <source>
        <dbReference type="ARBA" id="ARBA00011003"/>
    </source>
</evidence>
<evidence type="ECO:0000313" key="12">
    <source>
        <dbReference type="Proteomes" id="UP001358417"/>
    </source>
</evidence>